<protein>
    <recommendedName>
        <fullName evidence="4">Concanavalin A-like lectin/glucanase</fullName>
    </recommendedName>
</protein>
<evidence type="ECO:0008006" key="4">
    <source>
        <dbReference type="Google" id="ProtNLM"/>
    </source>
</evidence>
<feature type="chain" id="PRO_5001533970" description="Concanavalin A-like lectin/glucanase" evidence="1">
    <location>
        <begin position="19"/>
        <end position="206"/>
    </location>
</feature>
<feature type="signal peptide" evidence="1">
    <location>
        <begin position="1"/>
        <end position="18"/>
    </location>
</feature>
<evidence type="ECO:0000313" key="2">
    <source>
        <dbReference type="EMBL" id="ETR99619.1"/>
    </source>
</evidence>
<accession>A0A024S2M2</accession>
<name>A0A024S2M2_HYPJR</name>
<dbReference type="PANTHER" id="PTHR33681:SF4">
    <property type="entry name" value="OS12G0171100 PROTEIN"/>
    <property type="match status" value="1"/>
</dbReference>
<dbReference type="InterPro" id="IPR013320">
    <property type="entry name" value="ConA-like_dom_sf"/>
</dbReference>
<proteinExistence type="predicted"/>
<gene>
    <name evidence="2" type="ORF">M419DRAFT_10947</name>
</gene>
<dbReference type="AlphaFoldDB" id="A0A024S2M2"/>
<dbReference type="KEGG" id="trr:M419DRAFT_10947"/>
<keyword evidence="1" id="KW-0732">Signal</keyword>
<organism evidence="2 3">
    <name type="scientific">Hypocrea jecorina (strain ATCC 56765 / BCRC 32924 / NRRL 11460 / Rut C-30)</name>
    <name type="common">Trichoderma reesei</name>
    <dbReference type="NCBI Taxonomy" id="1344414"/>
    <lineage>
        <taxon>Eukaryota</taxon>
        <taxon>Fungi</taxon>
        <taxon>Dikarya</taxon>
        <taxon>Ascomycota</taxon>
        <taxon>Pezizomycotina</taxon>
        <taxon>Sordariomycetes</taxon>
        <taxon>Hypocreomycetidae</taxon>
        <taxon>Hypocreales</taxon>
        <taxon>Hypocreaceae</taxon>
        <taxon>Trichoderma</taxon>
    </lineage>
</organism>
<dbReference type="OrthoDB" id="4221926at2759"/>
<dbReference type="EMBL" id="KI911156">
    <property type="protein sequence ID" value="ETR99619.1"/>
    <property type="molecule type" value="Genomic_DNA"/>
</dbReference>
<evidence type="ECO:0000256" key="1">
    <source>
        <dbReference type="SAM" id="SignalP"/>
    </source>
</evidence>
<dbReference type="HOGENOM" id="CLU_116394_0_0_1"/>
<dbReference type="PANTHER" id="PTHR33681">
    <property type="entry name" value="BINDING PROTEIN, PUTATIVE, EXPRESSED-RELATED"/>
    <property type="match status" value="1"/>
</dbReference>
<reference evidence="3" key="1">
    <citation type="journal article" date="2013" name="Ind. Biotechnol.">
        <title>Comparative genomics analysis of Trichoderma reesei strains.</title>
        <authorList>
            <person name="Koike H."/>
            <person name="Aerts A."/>
            <person name="LaButti K."/>
            <person name="Grigoriev I.V."/>
            <person name="Baker S.E."/>
        </authorList>
    </citation>
    <scope>NUCLEOTIDE SEQUENCE [LARGE SCALE GENOMIC DNA]</scope>
    <source>
        <strain evidence="3">ATCC 56765 / BCRC 32924 / NRRL 11460 / Rut C-30</strain>
    </source>
</reference>
<evidence type="ECO:0000313" key="3">
    <source>
        <dbReference type="Proteomes" id="UP000024376"/>
    </source>
</evidence>
<dbReference type="Proteomes" id="UP000024376">
    <property type="component" value="Unassembled WGS sequence"/>
</dbReference>
<dbReference type="SUPFAM" id="SSF49899">
    <property type="entry name" value="Concanavalin A-like lectins/glucanases"/>
    <property type="match status" value="1"/>
</dbReference>
<sequence length="206" mass="21494">MLIKTLLATLSAASAVFAATPLESGNWVSVNPGFQTQTCAGGSVSGTTFTIPTSPNGSTSGSGCSNGHLRAERRYNNDYSSGVHQFAGTFKINSMGGSRIAIKQTFNGDAGPYFILAVDTGGRLYSVEGGATLATGVANVGSSVTINTVHNADIHSYRVYVNGQLAFRDDNAPGGSFYDKFGAYTTDSGTGPMSITWSDVAFWTRQ</sequence>